<feature type="transmembrane region" description="Helical" evidence="1">
    <location>
        <begin position="52"/>
        <end position="72"/>
    </location>
</feature>
<keyword evidence="1" id="KW-0472">Membrane</keyword>
<name>A0AAD5QFF6_PARTN</name>
<dbReference type="Proteomes" id="UP001196413">
    <property type="component" value="Unassembled WGS sequence"/>
</dbReference>
<accession>A0AAD5QFF6</accession>
<gene>
    <name evidence="2" type="ORF">KIN20_002547</name>
</gene>
<proteinExistence type="predicted"/>
<evidence type="ECO:0000313" key="2">
    <source>
        <dbReference type="EMBL" id="KAJ1347484.1"/>
    </source>
</evidence>
<keyword evidence="3" id="KW-1185">Reference proteome</keyword>
<dbReference type="AlphaFoldDB" id="A0AAD5QFF6"/>
<keyword evidence="1" id="KW-1133">Transmembrane helix</keyword>
<evidence type="ECO:0000256" key="1">
    <source>
        <dbReference type="SAM" id="Phobius"/>
    </source>
</evidence>
<dbReference type="EMBL" id="JAHQIW010000320">
    <property type="protein sequence ID" value="KAJ1347484.1"/>
    <property type="molecule type" value="Genomic_DNA"/>
</dbReference>
<protein>
    <submittedName>
        <fullName evidence="2">Uncharacterized protein</fullName>
    </submittedName>
</protein>
<organism evidence="2 3">
    <name type="scientific">Parelaphostrongylus tenuis</name>
    <name type="common">Meningeal worm</name>
    <dbReference type="NCBI Taxonomy" id="148309"/>
    <lineage>
        <taxon>Eukaryota</taxon>
        <taxon>Metazoa</taxon>
        <taxon>Ecdysozoa</taxon>
        <taxon>Nematoda</taxon>
        <taxon>Chromadorea</taxon>
        <taxon>Rhabditida</taxon>
        <taxon>Rhabditina</taxon>
        <taxon>Rhabditomorpha</taxon>
        <taxon>Strongyloidea</taxon>
        <taxon>Metastrongylidae</taxon>
        <taxon>Parelaphostrongylus</taxon>
    </lineage>
</organism>
<comment type="caution">
    <text evidence="2">The sequence shown here is derived from an EMBL/GenBank/DDBJ whole genome shotgun (WGS) entry which is preliminary data.</text>
</comment>
<evidence type="ECO:0000313" key="3">
    <source>
        <dbReference type="Proteomes" id="UP001196413"/>
    </source>
</evidence>
<keyword evidence="1" id="KW-0812">Transmembrane</keyword>
<sequence>MDEEDEEEQLESQESYDEVIGLMTTSNAEKDSPSFPNISMATDLQNQTSNSVHVTGVLWCLVFLKFYVTLVVL</sequence>
<reference evidence="2" key="1">
    <citation type="submission" date="2021-06" db="EMBL/GenBank/DDBJ databases">
        <title>Parelaphostrongylus tenuis whole genome reference sequence.</title>
        <authorList>
            <person name="Garwood T.J."/>
            <person name="Larsen P.A."/>
            <person name="Fountain-Jones N.M."/>
            <person name="Garbe J.R."/>
            <person name="Macchietto M.G."/>
            <person name="Kania S.A."/>
            <person name="Gerhold R.W."/>
            <person name="Richards J.E."/>
            <person name="Wolf T.M."/>
        </authorList>
    </citation>
    <scope>NUCLEOTIDE SEQUENCE</scope>
    <source>
        <strain evidence="2">MNPRO001-30</strain>
        <tissue evidence="2">Meninges</tissue>
    </source>
</reference>